<evidence type="ECO:0000313" key="3">
    <source>
        <dbReference type="EMBL" id="KAI1705006.1"/>
    </source>
</evidence>
<accession>A0AAD4QW45</accession>
<comment type="caution">
    <text evidence="3">The sequence shown here is derived from an EMBL/GenBank/DDBJ whole genome shotgun (WGS) entry which is preliminary data.</text>
</comment>
<protein>
    <submittedName>
        <fullName evidence="3">Methyltransferase domain-containing protein</fullName>
    </submittedName>
</protein>
<feature type="transmembrane region" description="Helical" evidence="1">
    <location>
        <begin position="6"/>
        <end position="24"/>
    </location>
</feature>
<keyword evidence="3" id="KW-0489">Methyltransferase</keyword>
<feature type="domain" description="Methyltransferase" evidence="2">
    <location>
        <begin position="149"/>
        <end position="234"/>
    </location>
</feature>
<dbReference type="InterPro" id="IPR025714">
    <property type="entry name" value="Methyltranfer_dom"/>
</dbReference>
<keyword evidence="1" id="KW-1133">Transmembrane helix</keyword>
<evidence type="ECO:0000256" key="1">
    <source>
        <dbReference type="SAM" id="Phobius"/>
    </source>
</evidence>
<dbReference type="GO" id="GO:0008168">
    <property type="term" value="F:methyltransferase activity"/>
    <property type="evidence" value="ECO:0007669"/>
    <property type="project" value="UniProtKB-KW"/>
</dbReference>
<reference evidence="3" key="1">
    <citation type="submission" date="2022-01" db="EMBL/GenBank/DDBJ databases">
        <title>Genome Sequence Resource for Two Populations of Ditylenchus destructor, the Migratory Endoparasitic Phytonematode.</title>
        <authorList>
            <person name="Zhang H."/>
            <person name="Lin R."/>
            <person name="Xie B."/>
        </authorList>
    </citation>
    <scope>NUCLEOTIDE SEQUENCE</scope>
    <source>
        <strain evidence="3">BazhouSP</strain>
    </source>
</reference>
<dbReference type="Pfam" id="PF13383">
    <property type="entry name" value="Methyltransf_22"/>
    <property type="match status" value="2"/>
</dbReference>
<keyword evidence="3" id="KW-0808">Transferase</keyword>
<evidence type="ECO:0000313" key="4">
    <source>
        <dbReference type="Proteomes" id="UP001201812"/>
    </source>
</evidence>
<keyword evidence="1" id="KW-0472">Membrane</keyword>
<dbReference type="AlphaFoldDB" id="A0AAD4QW45"/>
<name>A0AAD4QW45_9BILA</name>
<dbReference type="GO" id="GO:0032259">
    <property type="term" value="P:methylation"/>
    <property type="evidence" value="ECO:0007669"/>
    <property type="project" value="UniProtKB-KW"/>
</dbReference>
<proteinExistence type="predicted"/>
<dbReference type="PANTHER" id="PTHR32026">
    <property type="entry name" value="METHYLTRANSFERASE-LIKE PROTEIN 24"/>
    <property type="match status" value="1"/>
</dbReference>
<dbReference type="InterPro" id="IPR026913">
    <property type="entry name" value="METTL24"/>
</dbReference>
<sequence length="254" mass="29819">MSQCLNYNFLIVFIGFAVLTYLLYHAADQFMEVKRLLCSNKFQEMIENYAPEEPHPAAVELYKAQTQQRIELLRKVKNESNDVAYYELYNALVPEVFCRDLVRIGSVSDGGKWMCNPHRMRKMDKCTIYSLGINNEPSFEESLQTYTSQYSFSDLLPKFGDKRIDILKVDIEEAEFLIQDQFLAVPICQLLIEVHPRSAWQALNFLRKMSNHGFYLYSYEINGAYHRLCEYSFIHENCFEDYGVKTIFGKYLSD</sequence>
<feature type="domain" description="Methyltransferase" evidence="2">
    <location>
        <begin position="77"/>
        <end position="147"/>
    </location>
</feature>
<dbReference type="Proteomes" id="UP001201812">
    <property type="component" value="Unassembled WGS sequence"/>
</dbReference>
<keyword evidence="1" id="KW-0812">Transmembrane</keyword>
<gene>
    <name evidence="3" type="ORF">DdX_13937</name>
</gene>
<dbReference type="EMBL" id="JAKKPZ010000061">
    <property type="protein sequence ID" value="KAI1705006.1"/>
    <property type="molecule type" value="Genomic_DNA"/>
</dbReference>
<dbReference type="PANTHER" id="PTHR32026:SF27">
    <property type="entry name" value="METHYLTRANSFERASE FKBM DOMAIN-CONTAINING PROTEIN-RELATED"/>
    <property type="match status" value="1"/>
</dbReference>
<keyword evidence="4" id="KW-1185">Reference proteome</keyword>
<evidence type="ECO:0000259" key="2">
    <source>
        <dbReference type="Pfam" id="PF13383"/>
    </source>
</evidence>
<organism evidence="3 4">
    <name type="scientific">Ditylenchus destructor</name>
    <dbReference type="NCBI Taxonomy" id="166010"/>
    <lineage>
        <taxon>Eukaryota</taxon>
        <taxon>Metazoa</taxon>
        <taxon>Ecdysozoa</taxon>
        <taxon>Nematoda</taxon>
        <taxon>Chromadorea</taxon>
        <taxon>Rhabditida</taxon>
        <taxon>Tylenchina</taxon>
        <taxon>Tylenchomorpha</taxon>
        <taxon>Sphaerularioidea</taxon>
        <taxon>Anguinidae</taxon>
        <taxon>Anguininae</taxon>
        <taxon>Ditylenchus</taxon>
    </lineage>
</organism>